<dbReference type="InterPro" id="IPR000945">
    <property type="entry name" value="DBH-like"/>
</dbReference>
<dbReference type="PROSITE" id="PS50836">
    <property type="entry name" value="DOMON"/>
    <property type="match status" value="1"/>
</dbReference>
<dbReference type="PANTHER" id="PTHR10157:SF23">
    <property type="entry name" value="MOXD1 HOMOLOG 1"/>
    <property type="match status" value="1"/>
</dbReference>
<evidence type="ECO:0000313" key="1">
    <source>
        <dbReference type="EMBL" id="PPD58334.1"/>
    </source>
</evidence>
<dbReference type="InterPro" id="IPR005018">
    <property type="entry name" value="DOMON_domain"/>
</dbReference>
<organism evidence="1 2">
    <name type="scientific">Dehalogenimonas etheniformans</name>
    <dbReference type="NCBI Taxonomy" id="1536648"/>
    <lineage>
        <taxon>Bacteria</taxon>
        <taxon>Bacillati</taxon>
        <taxon>Chloroflexota</taxon>
        <taxon>Dehalococcoidia</taxon>
        <taxon>Dehalococcoidales</taxon>
        <taxon>Dehalococcoidaceae</taxon>
        <taxon>Dehalogenimonas</taxon>
    </lineage>
</organism>
<sequence length="192" mass="20160">MIRGVYLKFLGAICAIFILLIGGCGTPQQTTHTTSTTPPELDFSVGSYASVNTYSNSITIAYTVQGDTIAIGLKARTTGWVAIALGNAHGDSDVIMGWVANGQVTINDTNRASKAGLHQLDVDTGGTNDVNVFGGSEINGITTLEFTRKLVTGDTQDLPFLKGNNTITWAIGPTDAITSHHSEIGFATITIP</sequence>
<dbReference type="RefSeq" id="WP_102331746.1">
    <property type="nucleotide sequence ID" value="NZ_CP058566.2"/>
</dbReference>
<dbReference type="GO" id="GO:0004500">
    <property type="term" value="F:dopamine beta-monooxygenase activity"/>
    <property type="evidence" value="ECO:0007669"/>
    <property type="project" value="InterPro"/>
</dbReference>
<proteinExistence type="predicted"/>
<dbReference type="InterPro" id="IPR045266">
    <property type="entry name" value="DOH_DOMON"/>
</dbReference>
<name>A0A2P5P7S2_9CHLR</name>
<comment type="caution">
    <text evidence="1">The sequence shown here is derived from an EMBL/GenBank/DDBJ whole genome shotgun (WGS) entry which is preliminary data.</text>
</comment>
<dbReference type="EMBL" id="JQAN02000008">
    <property type="protein sequence ID" value="PPD58334.1"/>
    <property type="molecule type" value="Genomic_DNA"/>
</dbReference>
<reference evidence="1 2" key="1">
    <citation type="journal article" date="2017" name="ISME J.">
        <title>Grape pomace compost harbors organohalide-respiring Dehalogenimonas species with novel reductive dehalogenase genes.</title>
        <authorList>
            <person name="Yang Y."/>
            <person name="Higgins S.A."/>
            <person name="Yan J."/>
            <person name="Simsir B."/>
            <person name="Chourey K."/>
            <person name="Iyer R."/>
            <person name="Hettich R.L."/>
            <person name="Baldwin B."/>
            <person name="Ogles D.M."/>
            <person name="Loffler F.E."/>
        </authorList>
    </citation>
    <scope>NUCLEOTIDE SEQUENCE [LARGE SCALE GENOMIC DNA]</scope>
    <source>
        <strain evidence="1 2">GP</strain>
    </source>
</reference>
<dbReference type="PANTHER" id="PTHR10157">
    <property type="entry name" value="DOPAMINE BETA HYDROXYLASE RELATED"/>
    <property type="match status" value="1"/>
</dbReference>
<accession>A0A2P5P7S2</accession>
<gene>
    <name evidence="1" type="ORF">JP09_004280</name>
</gene>
<dbReference type="SMART" id="SM00664">
    <property type="entry name" value="DoH"/>
    <property type="match status" value="1"/>
</dbReference>
<dbReference type="OrthoDB" id="34300at2"/>
<keyword evidence="2" id="KW-1185">Reference proteome</keyword>
<dbReference type="PROSITE" id="PS51257">
    <property type="entry name" value="PROKAR_LIPOPROTEIN"/>
    <property type="match status" value="1"/>
</dbReference>
<dbReference type="CDD" id="cd09631">
    <property type="entry name" value="DOMON_DOH"/>
    <property type="match status" value="1"/>
</dbReference>
<dbReference type="AlphaFoldDB" id="A0A2P5P7S2"/>
<dbReference type="Pfam" id="PF03351">
    <property type="entry name" value="DOMON"/>
    <property type="match status" value="1"/>
</dbReference>
<protein>
    <submittedName>
        <fullName evidence="1">Uncharacterized protein</fullName>
    </submittedName>
</protein>
<dbReference type="Proteomes" id="UP000235653">
    <property type="component" value="Unassembled WGS sequence"/>
</dbReference>
<evidence type="ECO:0000313" key="2">
    <source>
        <dbReference type="Proteomes" id="UP000235653"/>
    </source>
</evidence>